<feature type="region of interest" description="Disordered" evidence="1">
    <location>
        <begin position="78"/>
        <end position="103"/>
    </location>
</feature>
<evidence type="ECO:0000256" key="1">
    <source>
        <dbReference type="SAM" id="MobiDB-lite"/>
    </source>
</evidence>
<dbReference type="AlphaFoldDB" id="A0A9Q3EUT0"/>
<evidence type="ECO:0000313" key="3">
    <source>
        <dbReference type="Proteomes" id="UP000765509"/>
    </source>
</evidence>
<keyword evidence="3" id="KW-1185">Reference proteome</keyword>
<dbReference type="EMBL" id="AVOT02033712">
    <property type="protein sequence ID" value="MBW0527654.1"/>
    <property type="molecule type" value="Genomic_DNA"/>
</dbReference>
<organism evidence="2 3">
    <name type="scientific">Austropuccinia psidii MF-1</name>
    <dbReference type="NCBI Taxonomy" id="1389203"/>
    <lineage>
        <taxon>Eukaryota</taxon>
        <taxon>Fungi</taxon>
        <taxon>Dikarya</taxon>
        <taxon>Basidiomycota</taxon>
        <taxon>Pucciniomycotina</taxon>
        <taxon>Pucciniomycetes</taxon>
        <taxon>Pucciniales</taxon>
        <taxon>Sphaerophragmiaceae</taxon>
        <taxon>Austropuccinia</taxon>
    </lineage>
</organism>
<sequence>MLPHLFGTLIGPHGRTLALVGSDLANVMWAPTGKSKDVCRRKLLGHWAPFCTQNSLASNGRKKYLISCLLQHKVIPQPLGNGGTSQKTNEAKIAQKNRLFSSS</sequence>
<dbReference type="Proteomes" id="UP000765509">
    <property type="component" value="Unassembled WGS sequence"/>
</dbReference>
<evidence type="ECO:0000313" key="2">
    <source>
        <dbReference type="EMBL" id="MBW0527654.1"/>
    </source>
</evidence>
<accession>A0A9Q3EUT0</accession>
<comment type="caution">
    <text evidence="2">The sequence shown here is derived from an EMBL/GenBank/DDBJ whole genome shotgun (WGS) entry which is preliminary data.</text>
</comment>
<protein>
    <submittedName>
        <fullName evidence="2">Uncharacterized protein</fullName>
    </submittedName>
</protein>
<proteinExistence type="predicted"/>
<reference evidence="2" key="1">
    <citation type="submission" date="2021-03" db="EMBL/GenBank/DDBJ databases">
        <title>Draft genome sequence of rust myrtle Austropuccinia psidii MF-1, a brazilian biotype.</title>
        <authorList>
            <person name="Quecine M.C."/>
            <person name="Pachon D.M.R."/>
            <person name="Bonatelli M.L."/>
            <person name="Correr F.H."/>
            <person name="Franceschini L.M."/>
            <person name="Leite T.F."/>
            <person name="Margarido G.R.A."/>
            <person name="Almeida C.A."/>
            <person name="Ferrarezi J.A."/>
            <person name="Labate C.A."/>
        </authorList>
    </citation>
    <scope>NUCLEOTIDE SEQUENCE</scope>
    <source>
        <strain evidence="2">MF-1</strain>
    </source>
</reference>
<gene>
    <name evidence="2" type="ORF">O181_067369</name>
</gene>
<name>A0A9Q3EUT0_9BASI</name>